<sequence length="348" mass="37819">MNARRWLVLLVLGTLPAWGQEGGFAGLGSDVQGFALPDPARDLVFPRDHGAHEDFRIEWWYLTASLRGADGRDYGAQWTLFRSALSPEKTGTGWSVPQVWMAHAAVTTPESHHVAERFARGGIGQAGVTSEPFAAWIDDWSMRAPEGGDGLDRLTIDARGGDFAYALQAEAEGPLVLHGQGGYSVKGPGGQASHYYSQPFYRVSGRLSLPEGAVEVTGHAWLDREWSSQPLDRSQSGWDWFAFHLDNGRKLMAARVRGAEPFLFGSLIDPDGRVRVLDGDDIALRPGQGTPPMSWTVELPGEGLALAVEAVNPASRMTTSVPYWEGPVRVTGSVTGRGYLEMTGYPLD</sequence>
<organism evidence="3 4">
    <name type="scientific">Paracoccus chinensis</name>
    <dbReference type="NCBI Taxonomy" id="525640"/>
    <lineage>
        <taxon>Bacteria</taxon>
        <taxon>Pseudomonadati</taxon>
        <taxon>Pseudomonadota</taxon>
        <taxon>Alphaproteobacteria</taxon>
        <taxon>Rhodobacterales</taxon>
        <taxon>Paracoccaceae</taxon>
        <taxon>Paracoccus</taxon>
    </lineage>
</organism>
<feature type="signal peptide" evidence="1">
    <location>
        <begin position="1"/>
        <end position="19"/>
    </location>
</feature>
<name>A0A1G9L5D1_9RHOB</name>
<dbReference type="Pfam" id="PF17186">
    <property type="entry name" value="Lipocalin_9"/>
    <property type="match status" value="1"/>
</dbReference>
<dbReference type="SUPFAM" id="SSF159245">
    <property type="entry name" value="AttH-like"/>
    <property type="match status" value="1"/>
</dbReference>
<evidence type="ECO:0000313" key="4">
    <source>
        <dbReference type="Proteomes" id="UP000199555"/>
    </source>
</evidence>
<dbReference type="EMBL" id="FNGE01000013">
    <property type="protein sequence ID" value="SDL57172.1"/>
    <property type="molecule type" value="Genomic_DNA"/>
</dbReference>
<protein>
    <submittedName>
        <fullName evidence="3">Predicted secreted hydrolase</fullName>
    </submittedName>
</protein>
<reference evidence="4" key="1">
    <citation type="submission" date="2016-10" db="EMBL/GenBank/DDBJ databases">
        <authorList>
            <person name="Varghese N."/>
            <person name="Submissions S."/>
        </authorList>
    </citation>
    <scope>NUCLEOTIDE SEQUENCE [LARGE SCALE GENOMIC DNA]</scope>
    <source>
        <strain evidence="4">CGMCC 1.7655</strain>
    </source>
</reference>
<evidence type="ECO:0000259" key="2">
    <source>
        <dbReference type="Pfam" id="PF07143"/>
    </source>
</evidence>
<gene>
    <name evidence="3" type="ORF">SAMN04487971_11371</name>
</gene>
<dbReference type="GO" id="GO:0016787">
    <property type="term" value="F:hydrolase activity"/>
    <property type="evidence" value="ECO:0007669"/>
    <property type="project" value="UniProtKB-KW"/>
</dbReference>
<dbReference type="InterPro" id="IPR010791">
    <property type="entry name" value="AttH_dom"/>
</dbReference>
<dbReference type="InterPro" id="IPR023374">
    <property type="entry name" value="AttH-like_dom_sf"/>
</dbReference>
<keyword evidence="1" id="KW-0732">Signal</keyword>
<dbReference type="PANTHER" id="PTHR38591">
    <property type="entry name" value="HYDROLASE"/>
    <property type="match status" value="1"/>
</dbReference>
<evidence type="ECO:0000256" key="1">
    <source>
        <dbReference type="SAM" id="SignalP"/>
    </source>
</evidence>
<evidence type="ECO:0000313" key="3">
    <source>
        <dbReference type="EMBL" id="SDL57172.1"/>
    </source>
</evidence>
<dbReference type="Pfam" id="PF07143">
    <property type="entry name" value="CrtC"/>
    <property type="match status" value="1"/>
</dbReference>
<proteinExistence type="predicted"/>
<accession>A0A1G9L5D1</accession>
<dbReference type="PANTHER" id="PTHR38591:SF1">
    <property type="entry name" value="BLL1000 PROTEIN"/>
    <property type="match status" value="1"/>
</dbReference>
<feature type="chain" id="PRO_5011695943" evidence="1">
    <location>
        <begin position="20"/>
        <end position="348"/>
    </location>
</feature>
<dbReference type="RefSeq" id="WP_090756820.1">
    <property type="nucleotide sequence ID" value="NZ_FNGE01000013.1"/>
</dbReference>
<keyword evidence="4" id="KW-1185">Reference proteome</keyword>
<dbReference type="OrthoDB" id="9770826at2"/>
<dbReference type="AlphaFoldDB" id="A0A1G9L5D1"/>
<dbReference type="STRING" id="525640.SAMN04487971_11371"/>
<keyword evidence="3" id="KW-0378">Hydrolase</keyword>
<dbReference type="Proteomes" id="UP000199555">
    <property type="component" value="Unassembled WGS sequence"/>
</dbReference>
<dbReference type="Gene3D" id="2.40.370.10">
    <property type="entry name" value="AttH-like domain"/>
    <property type="match status" value="2"/>
</dbReference>
<feature type="domain" description="AttH" evidence="2">
    <location>
        <begin position="57"/>
        <end position="228"/>
    </location>
</feature>